<dbReference type="GO" id="GO:0005829">
    <property type="term" value="C:cytosol"/>
    <property type="evidence" value="ECO:0007669"/>
    <property type="project" value="UniProtKB-SubCell"/>
</dbReference>
<accession>A0A2K5PMS9</accession>
<keyword evidence="6" id="KW-0949">S-adenosyl-L-methionine</keyword>
<comment type="catalytic activity">
    <reaction evidence="10">
        <text>arsenic triglutathione + [thioredoxin]-dithiol + S-adenosyl-L-methionine + 2 H2O = methylarsonous acid + [thioredoxin]-disulfide + 3 glutathione + S-adenosyl-L-homocysteine + H(+)</text>
        <dbReference type="Rhea" id="RHEA:69460"/>
        <dbReference type="Rhea" id="RHEA-COMP:10698"/>
        <dbReference type="Rhea" id="RHEA-COMP:10700"/>
        <dbReference type="ChEBI" id="CHEBI:15377"/>
        <dbReference type="ChEBI" id="CHEBI:15378"/>
        <dbReference type="ChEBI" id="CHEBI:17826"/>
        <dbReference type="ChEBI" id="CHEBI:29950"/>
        <dbReference type="ChEBI" id="CHEBI:50058"/>
        <dbReference type="ChEBI" id="CHEBI:57856"/>
        <dbReference type="ChEBI" id="CHEBI:57925"/>
        <dbReference type="ChEBI" id="CHEBI:59789"/>
        <dbReference type="ChEBI" id="CHEBI:183640"/>
        <dbReference type="EC" id="2.1.1.137"/>
    </reaction>
</comment>
<evidence type="ECO:0000256" key="12">
    <source>
        <dbReference type="ARBA" id="ARBA00048428"/>
    </source>
</evidence>
<dbReference type="GO" id="GO:0030791">
    <property type="term" value="F:arsenite methyltransferase activity"/>
    <property type="evidence" value="ECO:0007669"/>
    <property type="project" value="UniProtKB-EC"/>
</dbReference>
<dbReference type="SUPFAM" id="SSF53335">
    <property type="entry name" value="S-adenosyl-L-methionine-dependent methyltransferases"/>
    <property type="match status" value="1"/>
</dbReference>
<dbReference type="InterPro" id="IPR026669">
    <property type="entry name" value="Arsenite_MeTrfase-like"/>
</dbReference>
<comment type="similarity">
    <text evidence="7">Belongs to the methyltransferase superfamily. Arsenite methyltransferase family.</text>
</comment>
<dbReference type="Proteomes" id="UP000233040">
    <property type="component" value="Unassembled WGS sequence"/>
</dbReference>
<dbReference type="Gene3D" id="3.40.50.150">
    <property type="entry name" value="Vaccinia Virus protein VP39"/>
    <property type="match status" value="1"/>
</dbReference>
<gene>
    <name evidence="18" type="primary">AS3MT</name>
</gene>
<dbReference type="GO" id="GO:0018872">
    <property type="term" value="P:arsonoacetate metabolic process"/>
    <property type="evidence" value="ECO:0007669"/>
    <property type="project" value="Ensembl"/>
</dbReference>
<dbReference type="InterPro" id="IPR025714">
    <property type="entry name" value="Methyltranfer_dom"/>
</dbReference>
<dbReference type="Pfam" id="PF13847">
    <property type="entry name" value="Methyltransf_31"/>
    <property type="match status" value="1"/>
</dbReference>
<sequence>MRFIPENHSGGIKRDTGAGQSRPGPTAGPPASPQPLPWAPGQAGALALAPTQSCFSRPWSSPHPSTRCLPLAGPLSHACDSARSSFQLPFPLPTVAALREDTEIQKDVQTYYGQVLKKSADLQTNACVTIARPVPKHIREALQNVHEEVALRYYGCGLVIPEHLENCWILDLGSGSGRDCYVLSQLVGENGHVTGIDMTKGQVEVAEKYLDYHMKKYGFQSSNVTFIHGYIEKLGQAGIKNESYDIVVSNCVINLVPDKQQVLQEAYRVLKYGGELYFSDVYVSLELPEEIRTHKVLWGECLGGALYWKELAILAQKIGFCPPRLVTANHISIQNKELERVIGDCRFVSATFRLFKCSKTGPARRCQVIYNGGITGHEKELMFDANFTFKEGEIVEVDEETAAILKNSRFAQDFLIRPIGEKLSTSGGCSALELKVIITDPFKLAEESDSMKSRCVPDAAGGCCGTKKSC</sequence>
<dbReference type="Ensembl" id="ENSCCAT00000022213.1">
    <property type="protein sequence ID" value="ENSCCAP00000004953.1"/>
    <property type="gene ID" value="ENSCCAG00000020106.1"/>
</dbReference>
<reference evidence="18" key="1">
    <citation type="submission" date="2025-08" db="UniProtKB">
        <authorList>
            <consortium name="Ensembl"/>
        </authorList>
    </citation>
    <scope>IDENTIFICATION</scope>
</reference>
<evidence type="ECO:0000256" key="15">
    <source>
        <dbReference type="ARBA" id="ARBA00082883"/>
    </source>
</evidence>
<reference evidence="18" key="2">
    <citation type="submission" date="2025-09" db="UniProtKB">
        <authorList>
            <consortium name="Ensembl"/>
        </authorList>
    </citation>
    <scope>IDENTIFICATION</scope>
</reference>
<evidence type="ECO:0000256" key="10">
    <source>
        <dbReference type="ARBA" id="ARBA00047941"/>
    </source>
</evidence>
<dbReference type="CDD" id="cd02440">
    <property type="entry name" value="AdoMet_MTases"/>
    <property type="match status" value="1"/>
</dbReference>
<dbReference type="OMA" id="EPACEDY"/>
<evidence type="ECO:0000256" key="11">
    <source>
        <dbReference type="ARBA" id="ARBA00047943"/>
    </source>
</evidence>
<evidence type="ECO:0000256" key="6">
    <source>
        <dbReference type="ARBA" id="ARBA00022691"/>
    </source>
</evidence>
<dbReference type="AlphaFoldDB" id="A0A2K5PMS9"/>
<feature type="compositionally biased region" description="Pro residues" evidence="16">
    <location>
        <begin position="26"/>
        <end position="38"/>
    </location>
</feature>
<comment type="function">
    <text evidence="13">Catalyzes the transfer of a methyl group from AdoMet to trivalent arsenicals producing methylated and dimethylated arsenicals. It methylates arsenite to form methylarsonate, Me-AsO(3)H(2), which is reduced by methylarsonate reductase to methylarsonite, Me-As(OH)2. Methylarsonite is also a substrate and it is converted into the much less toxic compound dimethylarsinate (cacodylate), Me(2)As(O)-OH.</text>
</comment>
<keyword evidence="2" id="KW-0963">Cytoplasm</keyword>
<keyword evidence="5" id="KW-0808">Transferase</keyword>
<evidence type="ECO:0000256" key="16">
    <source>
        <dbReference type="SAM" id="MobiDB-lite"/>
    </source>
</evidence>
<evidence type="ECO:0000256" key="4">
    <source>
        <dbReference type="ARBA" id="ARBA00022603"/>
    </source>
</evidence>
<evidence type="ECO:0000256" key="7">
    <source>
        <dbReference type="ARBA" id="ARBA00034487"/>
    </source>
</evidence>
<proteinExistence type="inferred from homology"/>
<evidence type="ECO:0000313" key="18">
    <source>
        <dbReference type="Ensembl" id="ENSCCAP00000004953.1"/>
    </source>
</evidence>
<dbReference type="GO" id="GO:0032259">
    <property type="term" value="P:methylation"/>
    <property type="evidence" value="ECO:0007669"/>
    <property type="project" value="UniProtKB-KW"/>
</dbReference>
<evidence type="ECO:0000256" key="2">
    <source>
        <dbReference type="ARBA" id="ARBA00022490"/>
    </source>
</evidence>
<evidence type="ECO:0000256" key="14">
    <source>
        <dbReference type="ARBA" id="ARBA00077107"/>
    </source>
</evidence>
<keyword evidence="19" id="KW-1185">Reference proteome</keyword>
<evidence type="ECO:0000256" key="9">
    <source>
        <dbReference type="ARBA" id="ARBA00034545"/>
    </source>
</evidence>
<evidence type="ECO:0000256" key="1">
    <source>
        <dbReference type="ARBA" id="ARBA00004514"/>
    </source>
</evidence>
<organism evidence="18 19">
    <name type="scientific">Cebus imitator</name>
    <name type="common">Panamanian white-faced capuchin</name>
    <name type="synonym">Cebus capucinus imitator</name>
    <dbReference type="NCBI Taxonomy" id="2715852"/>
    <lineage>
        <taxon>Eukaryota</taxon>
        <taxon>Metazoa</taxon>
        <taxon>Chordata</taxon>
        <taxon>Craniata</taxon>
        <taxon>Vertebrata</taxon>
        <taxon>Euteleostomi</taxon>
        <taxon>Mammalia</taxon>
        <taxon>Eutheria</taxon>
        <taxon>Euarchontoglires</taxon>
        <taxon>Primates</taxon>
        <taxon>Haplorrhini</taxon>
        <taxon>Platyrrhini</taxon>
        <taxon>Cebidae</taxon>
        <taxon>Cebinae</taxon>
        <taxon>Cebus</taxon>
    </lineage>
</organism>
<dbReference type="GeneTree" id="ENSGT00390000001742"/>
<dbReference type="FunFam" id="3.40.50.150:FF:000306">
    <property type="entry name" value="Arsenite methyltransferase"/>
    <property type="match status" value="1"/>
</dbReference>
<dbReference type="PANTHER" id="PTHR43675">
    <property type="entry name" value="ARSENITE METHYLTRANSFERASE"/>
    <property type="match status" value="1"/>
</dbReference>
<evidence type="ECO:0000313" key="19">
    <source>
        <dbReference type="Proteomes" id="UP000233040"/>
    </source>
</evidence>
<evidence type="ECO:0000256" key="13">
    <source>
        <dbReference type="ARBA" id="ARBA00058758"/>
    </source>
</evidence>
<comment type="subcellular location">
    <subcellularLocation>
        <location evidence="1">Cytoplasm</location>
        <location evidence="1">Cytosol</location>
    </subcellularLocation>
</comment>
<dbReference type="PANTHER" id="PTHR43675:SF8">
    <property type="entry name" value="ARSENITE METHYLTRANSFERASE"/>
    <property type="match status" value="1"/>
</dbReference>
<dbReference type="STRING" id="9516.ENSCCAP00000004953"/>
<evidence type="ECO:0000256" key="3">
    <source>
        <dbReference type="ARBA" id="ARBA00022553"/>
    </source>
</evidence>
<protein>
    <recommendedName>
        <fullName evidence="9">Arsenite methyltransferase</fullName>
        <ecNumber evidence="8">2.1.1.137</ecNumber>
    </recommendedName>
    <alternativeName>
        <fullName evidence="15">Methylarsonite methyltransferase</fullName>
    </alternativeName>
    <alternativeName>
        <fullName evidence="14">S-adenosyl-L-methionine:arsenic(III) methyltransferase</fullName>
    </alternativeName>
</protein>
<evidence type="ECO:0000256" key="5">
    <source>
        <dbReference type="ARBA" id="ARBA00022679"/>
    </source>
</evidence>
<dbReference type="FunFam" id="3.40.5.100:FF:000001">
    <property type="entry name" value="Arsenite methyltransferase"/>
    <property type="match status" value="1"/>
</dbReference>
<evidence type="ECO:0000256" key="8">
    <source>
        <dbReference type="ARBA" id="ARBA00034521"/>
    </source>
</evidence>
<comment type="catalytic activity">
    <reaction evidence="11">
        <text>arsenic triglutathione + 2 [thioredoxin]-dithiol + 2 S-adenosyl-L-methionine + H2O = dimethylarsinous acid + 2 [thioredoxin]-disulfide + 3 glutathione + 2 S-adenosyl-L-homocysteine + 2 H(+)</text>
        <dbReference type="Rhea" id="RHEA:69464"/>
        <dbReference type="Rhea" id="RHEA-COMP:10698"/>
        <dbReference type="Rhea" id="RHEA-COMP:10700"/>
        <dbReference type="ChEBI" id="CHEBI:15377"/>
        <dbReference type="ChEBI" id="CHEBI:15378"/>
        <dbReference type="ChEBI" id="CHEBI:23808"/>
        <dbReference type="ChEBI" id="CHEBI:29950"/>
        <dbReference type="ChEBI" id="CHEBI:50058"/>
        <dbReference type="ChEBI" id="CHEBI:57856"/>
        <dbReference type="ChEBI" id="CHEBI:57925"/>
        <dbReference type="ChEBI" id="CHEBI:59789"/>
        <dbReference type="ChEBI" id="CHEBI:183640"/>
        <dbReference type="EC" id="2.1.1.137"/>
    </reaction>
</comment>
<evidence type="ECO:0000259" key="17">
    <source>
        <dbReference type="Pfam" id="PF13847"/>
    </source>
</evidence>
<keyword evidence="3" id="KW-0597">Phosphoprotein</keyword>
<feature type="domain" description="Methyltransferase" evidence="17">
    <location>
        <begin position="165"/>
        <end position="312"/>
    </location>
</feature>
<dbReference type="GO" id="GO:0009404">
    <property type="term" value="P:toxin metabolic process"/>
    <property type="evidence" value="ECO:0007669"/>
    <property type="project" value="Ensembl"/>
</dbReference>
<feature type="region of interest" description="Disordered" evidence="16">
    <location>
        <begin position="1"/>
        <end position="42"/>
    </location>
</feature>
<comment type="catalytic activity">
    <reaction evidence="12">
        <text>arsenic triglutathione + 3 [thioredoxin]-dithiol + 3 S-adenosyl-L-methionine = trimethylarsine + 3 [thioredoxin]-disulfide + 3 glutathione + 3 S-adenosyl-L-homocysteine + 3 H(+)</text>
        <dbReference type="Rhea" id="RHEA:69432"/>
        <dbReference type="Rhea" id="RHEA-COMP:10698"/>
        <dbReference type="Rhea" id="RHEA-COMP:10700"/>
        <dbReference type="ChEBI" id="CHEBI:15378"/>
        <dbReference type="ChEBI" id="CHEBI:27130"/>
        <dbReference type="ChEBI" id="CHEBI:29950"/>
        <dbReference type="ChEBI" id="CHEBI:50058"/>
        <dbReference type="ChEBI" id="CHEBI:57856"/>
        <dbReference type="ChEBI" id="CHEBI:57925"/>
        <dbReference type="ChEBI" id="CHEBI:59789"/>
        <dbReference type="ChEBI" id="CHEBI:183640"/>
        <dbReference type="EC" id="2.1.1.137"/>
    </reaction>
</comment>
<name>A0A2K5PMS9_CEBIM</name>
<dbReference type="Gene3D" id="3.40.5.100">
    <property type="match status" value="1"/>
</dbReference>
<keyword evidence="4" id="KW-0489">Methyltransferase</keyword>
<dbReference type="EC" id="2.1.1.137" evidence="8"/>
<dbReference type="InterPro" id="IPR029063">
    <property type="entry name" value="SAM-dependent_MTases_sf"/>
</dbReference>